<dbReference type="AlphaFoldDB" id="A0A084R2F6"/>
<evidence type="ECO:0000256" key="1">
    <source>
        <dbReference type="SAM" id="Coils"/>
    </source>
</evidence>
<dbReference type="InParanoid" id="A0A084R2F6"/>
<dbReference type="GO" id="GO:0003676">
    <property type="term" value="F:nucleic acid binding"/>
    <property type="evidence" value="ECO:0007669"/>
    <property type="project" value="InterPro"/>
</dbReference>
<keyword evidence="1" id="KW-0175">Coiled coil</keyword>
<dbReference type="Proteomes" id="UP000028524">
    <property type="component" value="Unassembled WGS sequence"/>
</dbReference>
<dbReference type="STRING" id="1283841.A0A084R2F6"/>
<dbReference type="InterPro" id="IPR036397">
    <property type="entry name" value="RNaseH_sf"/>
</dbReference>
<proteinExistence type="predicted"/>
<protein>
    <recommendedName>
        <fullName evidence="4">Tc1-like transposase DDE domain-containing protein</fullName>
    </recommendedName>
</protein>
<dbReference type="EMBL" id="KL659200">
    <property type="protein sequence ID" value="KFA70391.1"/>
    <property type="molecule type" value="Genomic_DNA"/>
</dbReference>
<dbReference type="HOGENOM" id="CLU_038496_0_0_1"/>
<evidence type="ECO:0000313" key="2">
    <source>
        <dbReference type="EMBL" id="KFA70391.1"/>
    </source>
</evidence>
<dbReference type="Gene3D" id="3.30.420.10">
    <property type="entry name" value="Ribonuclease H-like superfamily/Ribonuclease H"/>
    <property type="match status" value="1"/>
</dbReference>
<organism evidence="2 3">
    <name type="scientific">Stachybotrys chlorohalonatus (strain IBT 40285)</name>
    <dbReference type="NCBI Taxonomy" id="1283841"/>
    <lineage>
        <taxon>Eukaryota</taxon>
        <taxon>Fungi</taxon>
        <taxon>Dikarya</taxon>
        <taxon>Ascomycota</taxon>
        <taxon>Pezizomycotina</taxon>
        <taxon>Sordariomycetes</taxon>
        <taxon>Hypocreomycetidae</taxon>
        <taxon>Hypocreales</taxon>
        <taxon>Stachybotryaceae</taxon>
        <taxon>Stachybotrys</taxon>
    </lineage>
</organism>
<sequence>MPERSKNTDISTRAMVLALKAGTGMITAQVAIITGLSVRQVNRIYSRAIERGFDPDVRPLTICDDWLCDAPRSGRPRTQTEVLKDELITKVSRDRYAQEKSCAELAAKEKKEAEEAIKELNKDLEPLAREKWELENGMRRLALRQLPGKQPTWRWNQKTGKLGRNAKKGGIDWFRYQKHIIIPQLIPFAKECEALRPGMLVQEDNAPAHAHQHQQAIYDLHDIKRLLWCPNSPDLNMIEPAWWYLKRVTTKLGAPKNRTEAIRVWKEAKLSQERIRAWIERIIQHIKEVIRLEGGNEYKEGRGENSIN</sequence>
<dbReference type="OrthoDB" id="5415741at2759"/>
<evidence type="ECO:0008006" key="4">
    <source>
        <dbReference type="Google" id="ProtNLM"/>
    </source>
</evidence>
<accession>A0A084R2F6</accession>
<name>A0A084R2F6_STAC4</name>
<evidence type="ECO:0000313" key="3">
    <source>
        <dbReference type="Proteomes" id="UP000028524"/>
    </source>
</evidence>
<gene>
    <name evidence="2" type="ORF">S40285_07808</name>
</gene>
<dbReference type="OMA" id="ANTEWED"/>
<keyword evidence="3" id="KW-1185">Reference proteome</keyword>
<feature type="coiled-coil region" evidence="1">
    <location>
        <begin position="103"/>
        <end position="130"/>
    </location>
</feature>
<reference evidence="2 3" key="1">
    <citation type="journal article" date="2014" name="BMC Genomics">
        <title>Comparative genome sequencing reveals chemotype-specific gene clusters in the toxigenic black mold Stachybotrys.</title>
        <authorList>
            <person name="Semeiks J."/>
            <person name="Borek D."/>
            <person name="Otwinowski Z."/>
            <person name="Grishin N.V."/>
        </authorList>
    </citation>
    <scope>NUCLEOTIDE SEQUENCE [LARGE SCALE GENOMIC DNA]</scope>
    <source>
        <strain evidence="2 3">IBT 40285</strain>
    </source>
</reference>